<dbReference type="GO" id="GO:0030313">
    <property type="term" value="C:cell envelope"/>
    <property type="evidence" value="ECO:0007669"/>
    <property type="project" value="UniProtKB-SubCell"/>
</dbReference>
<evidence type="ECO:0000256" key="2">
    <source>
        <dbReference type="SAM" id="SignalP"/>
    </source>
</evidence>
<sequence length="1649" mass="180073">MKKSNLIKTVLFLLLTSLASIVNAQTPYTLTDADVVVTSEGVLKSCSYNFSNTDIIIPERLDGYLVREIGGLLSSGVFNNKGITSVVLPSTLRKIYSYSFQNNNISSITLPNSVNIIYDYAFDGNPSLTSFTLPTAPNRYTYNWSDGNTSYNEGDVIPASKFTYGFSANHTFSGVRISGQIRGGDNINLILAINNTDISSSLPTYLSSFDDGEDYEFEVDLGVDVNIVALQTGLIFTTKTLAETNIQTDVEDFDFFNSYTLSDADVVVNSDGVLESTSYNFARKDIIIPDVLDGETILKIGVDNPSLNTGVFENKNITSVELPTTLEEISENAFKGNDLKKITFPNTLRTIERFAFDNNNVKNITLSNTLELIGQYAFSNNSLSNVTFPNTLTHIGANAFLYNTALSSFNLPTSTALYTYNWTAGNSNFNEGQSVTDFQVEYTANPTFLGARITGEVRGHDGITLTITGADNRVLTLDNGDSYKIEVPKGSNINITATKNGVTFTPSIPYDFTNLQENYLRQDFYIPYTLIDSDVVVDANGTINSYAGSYTDIIIPDLLDGYTIKSIQSDVFRNKNISSVILPSTLERLENSSFQENKIVSIILPSTLTHLGDGSFYQNEILNWVFPLHSNSLYTNTWTGAGITYNQGDVVPTFRETFRATESFNGVRITGQIRGIDGVDLYVTEGGNTSVHAILNDGDNYTIETAVNSSLTIYPLKNGHTFNPGPQRVYSNVQADAINQDFYVTYTLTDADVIVNSNGEIISYTAPTQNPKDIIIPDNLDGVTIKSIGDPTNQNRGLFEFTNIESIILPSTLETISYRSFKGCDLKSIYLPNTVKYIGAEAFKANSNFTSFTLPSPTTSNADFEYRWEDSNGTSKSAGDVITDFDLGYEAIRTSLVAYITGNIRALGSTTISASNGSSLNVTDYGPYSIKITKGETGTVTLTNSNSSFSPSNYSYTNIQSDVDNIDFTAQYSVTYNNLLNGTNSTSNPSTFLIHDNSALQDPTRAGYTFVGWFDGLTSTNEITNLSNNNLVVYAQWTPDNYTINYAINNGGSVSNTNPTSYTVETSDITLTDLSRFGYDFSGWYTDTGLTIPVSGFAIPTGSTGDVTFYCNFTPQADNAITYNNVNGVTNSNPASYSPTITAPIALQNLSSRSGYTFDGWFREASFTTPITEIIATDGVLDIYAKWTAINYTISFNVINGSGITNSNPVAYTIESADITLTDLSKASSNFLGWFTDASFTTPVTGPAIQSGSTGNKTFYSRFYSQTNNQITYNNLNGVTNPNQSSYSPGITSPITLQALSGRNGYTFNGWFREASFTNAISEVSYSDGDITLYAKWDAINYTINYTLNNGSGTTNSNPTSYTIESSDISLSDLSISGYNFRGWYTDAGLTSAVNSVAIPTGSTGDITVYAKWEAIVYTISYSITNGSGVTNNNPTSYTIESNTISLNDLSKDGYYFQGWFTDAALTSAVNSNSIPTGSTGNLTFYTNFIADYVITFENVEGATNPNQSTYSAGSTTPIALLDLTDREGYTFEGWFRESALTNRITEIEVADGDLSIYAKWTAVITSVNTALLNSFKVYPNPTTDKELYVDINGISEKAVVNVYTTRGVLLSSNEMYTKEKINFDVPSGIYMIKISTSVGEKTFKVLKN</sequence>
<feature type="domain" description="Secretion system C-terminal sorting" evidence="3">
    <location>
        <begin position="1578"/>
        <end position="1645"/>
    </location>
</feature>
<reference evidence="4 5" key="1">
    <citation type="submission" date="2018-12" db="EMBL/GenBank/DDBJ databases">
        <title>Flammeovirga pectinis sp. nov., isolated from the gut of the Korean scallop, Patinopecten yessoensis.</title>
        <authorList>
            <person name="Bae J.-W."/>
            <person name="Jeong Y.-S."/>
            <person name="Kang W."/>
        </authorList>
    </citation>
    <scope>NUCLEOTIDE SEQUENCE [LARGE SCALE GENOMIC DNA]</scope>
    <source>
        <strain evidence="4 5">L12M1</strain>
    </source>
</reference>
<proteinExistence type="predicted"/>
<dbReference type="InterPro" id="IPR042229">
    <property type="entry name" value="Listeria/Bacterioides_rpt_sf"/>
</dbReference>
<dbReference type="Pfam" id="PF13306">
    <property type="entry name" value="LRR_5"/>
    <property type="match status" value="4"/>
</dbReference>
<feature type="signal peptide" evidence="2">
    <location>
        <begin position="1"/>
        <end position="24"/>
    </location>
</feature>
<evidence type="ECO:0000256" key="1">
    <source>
        <dbReference type="ARBA" id="ARBA00004196"/>
    </source>
</evidence>
<dbReference type="Pfam" id="PF09479">
    <property type="entry name" value="Flg_new"/>
    <property type="match status" value="8"/>
</dbReference>
<dbReference type="InterPro" id="IPR026444">
    <property type="entry name" value="Secre_tail"/>
</dbReference>
<dbReference type="Gene3D" id="2.60.40.4270">
    <property type="entry name" value="Listeria-Bacteroides repeat domain"/>
    <property type="match status" value="7"/>
</dbReference>
<dbReference type="Proteomes" id="UP000267268">
    <property type="component" value="Chromosome 1"/>
</dbReference>
<evidence type="ECO:0000259" key="3">
    <source>
        <dbReference type="Pfam" id="PF18962"/>
    </source>
</evidence>
<name>A0A3Q9FNH8_9BACT</name>
<evidence type="ECO:0000313" key="5">
    <source>
        <dbReference type="Proteomes" id="UP000267268"/>
    </source>
</evidence>
<dbReference type="Gene3D" id="3.80.10.10">
    <property type="entry name" value="Ribonuclease Inhibitor"/>
    <property type="match status" value="4"/>
</dbReference>
<dbReference type="NCBIfam" id="TIGR02543">
    <property type="entry name" value="List_Bact_rpt"/>
    <property type="match status" value="7"/>
</dbReference>
<dbReference type="InterPro" id="IPR026906">
    <property type="entry name" value="LRR_5"/>
</dbReference>
<dbReference type="RefSeq" id="WP_126616973.1">
    <property type="nucleotide sequence ID" value="NZ_CP034562.1"/>
</dbReference>
<dbReference type="Pfam" id="PF18962">
    <property type="entry name" value="Por_Secre_tail"/>
    <property type="match status" value="1"/>
</dbReference>
<dbReference type="NCBIfam" id="TIGR04183">
    <property type="entry name" value="Por_Secre_tail"/>
    <property type="match status" value="1"/>
</dbReference>
<keyword evidence="2" id="KW-0732">Signal</keyword>
<dbReference type="InterPro" id="IPR032675">
    <property type="entry name" value="LRR_dom_sf"/>
</dbReference>
<feature type="chain" id="PRO_5018726735" evidence="2">
    <location>
        <begin position="25"/>
        <end position="1649"/>
    </location>
</feature>
<accession>A0A3Q9FNH8</accession>
<organism evidence="4 5">
    <name type="scientific">Flammeovirga pectinis</name>
    <dbReference type="NCBI Taxonomy" id="2494373"/>
    <lineage>
        <taxon>Bacteria</taxon>
        <taxon>Pseudomonadati</taxon>
        <taxon>Bacteroidota</taxon>
        <taxon>Cytophagia</taxon>
        <taxon>Cytophagales</taxon>
        <taxon>Flammeovirgaceae</taxon>
        <taxon>Flammeovirga</taxon>
    </lineage>
</organism>
<protein>
    <submittedName>
        <fullName evidence="4">T9SS type A sorting domain-containing protein</fullName>
    </submittedName>
</protein>
<dbReference type="InterPro" id="IPR013378">
    <property type="entry name" value="InlB-like_B-rpt"/>
</dbReference>
<dbReference type="EMBL" id="CP034562">
    <property type="protein sequence ID" value="AZQ63856.1"/>
    <property type="molecule type" value="Genomic_DNA"/>
</dbReference>
<keyword evidence="5" id="KW-1185">Reference proteome</keyword>
<gene>
    <name evidence="4" type="ORF">EI427_16970</name>
</gene>
<dbReference type="KEGG" id="fll:EI427_16970"/>
<evidence type="ECO:0000313" key="4">
    <source>
        <dbReference type="EMBL" id="AZQ63856.1"/>
    </source>
</evidence>
<comment type="subcellular location">
    <subcellularLocation>
        <location evidence="1">Cell envelope</location>
    </subcellularLocation>
</comment>
<dbReference type="OrthoDB" id="1488838at2"/>